<reference evidence="1" key="1">
    <citation type="submission" date="2014-06" db="EMBL/GenBank/DDBJ databases">
        <authorList>
            <person name="Ju J."/>
            <person name="Zhang J."/>
        </authorList>
    </citation>
    <scope>NUCLEOTIDE SEQUENCE</scope>
    <source>
        <strain evidence="1">SscI8</strain>
    </source>
</reference>
<accession>A0A127ZCE6</accession>
<dbReference type="AlphaFoldDB" id="A0A127ZCE6"/>
<sequence length="337" mass="38270">MLELWIDSLIRGSTETLDFQPANITRKRELKQGHKSVKDIFELGMVLCCIMDMLDGNFGEDDVTELHSFITRYNTRCKDTLGSSFIMFNNHIAEHIPDALKLTMMRKTVHRLELRNLLARSQDSFFQDTLLDFIKSRSEDEEPPPPPRLKKKEMESETYLLLLEHLNGGKSFSGRFVVPHDASVSSSDVCLSKDTVFLYTVVQAIYPSEVKFSGYGKASLYKRNTFGVVQLPDGSRAPVHILWLFEKRIQFDGPGTAGVSQRFIHIRKLKVVSKEEAMGGEVPFGDLYDKMGTTFAKTNEVGEPLVLLLHKMVSELAVVPLHTRNPRLPLVYGLKFL</sequence>
<dbReference type="EMBL" id="LK056662">
    <property type="protein sequence ID" value="CDU23133.1"/>
    <property type="molecule type" value="Genomic_DNA"/>
</dbReference>
<evidence type="ECO:0000313" key="1">
    <source>
        <dbReference type="EMBL" id="CDU23133.1"/>
    </source>
</evidence>
<protein>
    <submittedName>
        <fullName evidence="1">Uncharacterized protein</fullName>
    </submittedName>
</protein>
<gene>
    <name evidence="1" type="ORF">SPSC_01763</name>
</gene>
<proteinExistence type="predicted"/>
<name>A0A127ZCE6_9BASI</name>
<organism evidence="1">
    <name type="scientific">Sporisorium scitamineum</name>
    <dbReference type="NCBI Taxonomy" id="49012"/>
    <lineage>
        <taxon>Eukaryota</taxon>
        <taxon>Fungi</taxon>
        <taxon>Dikarya</taxon>
        <taxon>Basidiomycota</taxon>
        <taxon>Ustilaginomycotina</taxon>
        <taxon>Ustilaginomycetes</taxon>
        <taxon>Ustilaginales</taxon>
        <taxon>Ustilaginaceae</taxon>
        <taxon>Sporisorium</taxon>
    </lineage>
</organism>